<evidence type="ECO:0000313" key="1">
    <source>
        <dbReference type="EMBL" id="OCB90458.1"/>
    </source>
</evidence>
<dbReference type="InterPro" id="IPR012340">
    <property type="entry name" value="NA-bd_OB-fold"/>
</dbReference>
<name>A0A9Q5I2G4_SANBA</name>
<protein>
    <submittedName>
        <fullName evidence="1">Uncharacterized protein</fullName>
    </submittedName>
</protein>
<dbReference type="EMBL" id="LNZH02000130">
    <property type="protein sequence ID" value="OCB90458.1"/>
    <property type="molecule type" value="Genomic_DNA"/>
</dbReference>
<proteinExistence type="predicted"/>
<gene>
    <name evidence="1" type="ORF">A7U60_g2310</name>
</gene>
<organism evidence="1 2">
    <name type="scientific">Sanghuangporus baumii</name>
    <name type="common">Phellinus baumii</name>
    <dbReference type="NCBI Taxonomy" id="108892"/>
    <lineage>
        <taxon>Eukaryota</taxon>
        <taxon>Fungi</taxon>
        <taxon>Dikarya</taxon>
        <taxon>Basidiomycota</taxon>
        <taxon>Agaricomycotina</taxon>
        <taxon>Agaricomycetes</taxon>
        <taxon>Hymenochaetales</taxon>
        <taxon>Hymenochaetaceae</taxon>
        <taxon>Sanghuangporus</taxon>
    </lineage>
</organism>
<sequence>MIGMLGMTNPNNPASAKPIAISALNETLLNEKIRIAGMSLSYNFEEQVLLVHDSKMYACLVDTSLVLETLIASPGLWESKSVVSIIGYLERVRDGLPIPTIPAFVDAPIVNPTLVVRAILITPSPDLNLAFWEHAIKETDGAEGSILMKFDDS</sequence>
<comment type="caution">
    <text evidence="1">The sequence shown here is derived from an EMBL/GenBank/DDBJ whole genome shotgun (WGS) entry which is preliminary data.</text>
</comment>
<dbReference type="AlphaFoldDB" id="A0A9Q5I2G4"/>
<dbReference type="OrthoDB" id="3258172at2759"/>
<dbReference type="Proteomes" id="UP000757232">
    <property type="component" value="Unassembled WGS sequence"/>
</dbReference>
<dbReference type="Gene3D" id="2.40.50.140">
    <property type="entry name" value="Nucleic acid-binding proteins"/>
    <property type="match status" value="1"/>
</dbReference>
<reference evidence="1" key="1">
    <citation type="submission" date="2016-06" db="EMBL/GenBank/DDBJ databases">
        <title>Draft Genome sequence of the fungus Inonotus baumii.</title>
        <authorList>
            <person name="Zhu H."/>
            <person name="Lin W."/>
        </authorList>
    </citation>
    <scope>NUCLEOTIDE SEQUENCE</scope>
    <source>
        <strain evidence="1">821</strain>
    </source>
</reference>
<keyword evidence="2" id="KW-1185">Reference proteome</keyword>
<accession>A0A9Q5I2G4</accession>
<evidence type="ECO:0000313" key="2">
    <source>
        <dbReference type="Proteomes" id="UP000757232"/>
    </source>
</evidence>